<keyword evidence="5" id="KW-1185">Reference proteome</keyword>
<reference evidence="4" key="1">
    <citation type="journal article" date="2022" name="Int. J. Syst. Evol. Microbiol.">
        <title>Apilactobacillus apisilvae sp. nov., Nicolia spurrieriana gen. nov. sp. nov., Bombilactobacillus folatiphilus sp. nov. and Bombilactobacillus thymidiniphilus sp. nov., four new lactic acid bacterial isolates from stingless bees Tetragonula carbonaria and Austroplebeia australis.</title>
        <authorList>
            <person name="Oliphant S.A."/>
            <person name="Watson-Haigh N.S."/>
            <person name="Sumby K.M."/>
            <person name="Gardner J."/>
            <person name="Groom S."/>
            <person name="Jiranek V."/>
        </authorList>
    </citation>
    <scope>NUCLEOTIDE SEQUENCE</scope>
    <source>
        <strain evidence="4">SGEP1_A5</strain>
    </source>
</reference>
<keyword evidence="2" id="KW-0472">Membrane</keyword>
<dbReference type="GO" id="GO:0003677">
    <property type="term" value="F:DNA binding"/>
    <property type="evidence" value="ECO:0007669"/>
    <property type="project" value="UniProtKB-KW"/>
</dbReference>
<keyword evidence="2" id="KW-1133">Transmembrane helix</keyword>
<proteinExistence type="predicted"/>
<dbReference type="AlphaFoldDB" id="A0A976X4X5"/>
<evidence type="ECO:0000313" key="5">
    <source>
        <dbReference type="Proteomes" id="UP000831181"/>
    </source>
</evidence>
<accession>A0A976X4X5</accession>
<keyword evidence="1" id="KW-0238">DNA-binding</keyword>
<organism evidence="4 5">
    <name type="scientific">Nicoliella spurrieriana</name>
    <dbReference type="NCBI Taxonomy" id="2925830"/>
    <lineage>
        <taxon>Bacteria</taxon>
        <taxon>Bacillati</taxon>
        <taxon>Bacillota</taxon>
        <taxon>Bacilli</taxon>
        <taxon>Lactobacillales</taxon>
        <taxon>Lactobacillaceae</taxon>
        <taxon>Nicoliella</taxon>
    </lineage>
</organism>
<geneLocation type="plasmid" evidence="4 5">
    <name>p1unnamed</name>
</geneLocation>
<dbReference type="PROSITE" id="PS50943">
    <property type="entry name" value="HTH_CROC1"/>
    <property type="match status" value="1"/>
</dbReference>
<gene>
    <name evidence="4" type="ORF">MOO44_01295</name>
</gene>
<keyword evidence="4" id="KW-0614">Plasmid</keyword>
<dbReference type="SUPFAM" id="SSF47413">
    <property type="entry name" value="lambda repressor-like DNA-binding domains"/>
    <property type="match status" value="1"/>
</dbReference>
<dbReference type="EMBL" id="CP093360">
    <property type="protein sequence ID" value="UQS85982.1"/>
    <property type="molecule type" value="Genomic_DNA"/>
</dbReference>
<feature type="transmembrane region" description="Helical" evidence="2">
    <location>
        <begin position="124"/>
        <end position="141"/>
    </location>
</feature>
<dbReference type="Pfam" id="PF01381">
    <property type="entry name" value="HTH_3"/>
    <property type="match status" value="1"/>
</dbReference>
<dbReference type="InterPro" id="IPR001387">
    <property type="entry name" value="Cro/C1-type_HTH"/>
</dbReference>
<dbReference type="RefSeq" id="WP_260115790.1">
    <property type="nucleotide sequence ID" value="NZ_CP093360.1"/>
</dbReference>
<name>A0A976X4X5_9LACO</name>
<feature type="domain" description="HTH cro/C1-type" evidence="3">
    <location>
        <begin position="7"/>
        <end position="60"/>
    </location>
</feature>
<sequence length="204" mass="24010">MTNKTLISELRKSKGWTQEYLAEKSGLSVRTIQRLEAGYDASLDTLRLVSEALDVSINELFEKVENKNKEKEIDIFSEEQNSQINKRQSEESLFRIINLLFLGLMLVIASFIDKVPENKQTILGSIWVAVFLLGFAIIKYIKNSWWRTKLDTKYPLTKSLLRQKKSNRDDFFWWKHKTVRNVMMIFWGAIIPLLFILKYALHLF</sequence>
<keyword evidence="2" id="KW-0812">Transmembrane</keyword>
<feature type="transmembrane region" description="Helical" evidence="2">
    <location>
        <begin position="182"/>
        <end position="201"/>
    </location>
</feature>
<dbReference type="InterPro" id="IPR010982">
    <property type="entry name" value="Lambda_DNA-bd_dom_sf"/>
</dbReference>
<evidence type="ECO:0000313" key="4">
    <source>
        <dbReference type="EMBL" id="UQS85982.1"/>
    </source>
</evidence>
<dbReference type="KEGG" id="lbe:MOO44_01295"/>
<evidence type="ECO:0000256" key="2">
    <source>
        <dbReference type="SAM" id="Phobius"/>
    </source>
</evidence>
<evidence type="ECO:0000259" key="3">
    <source>
        <dbReference type="PROSITE" id="PS50943"/>
    </source>
</evidence>
<dbReference type="PANTHER" id="PTHR46558">
    <property type="entry name" value="TRACRIPTIONAL REGULATORY PROTEIN-RELATED-RELATED"/>
    <property type="match status" value="1"/>
</dbReference>
<dbReference type="Gene3D" id="1.10.260.40">
    <property type="entry name" value="lambda repressor-like DNA-binding domains"/>
    <property type="match status" value="1"/>
</dbReference>
<dbReference type="SMART" id="SM00530">
    <property type="entry name" value="HTH_XRE"/>
    <property type="match status" value="1"/>
</dbReference>
<dbReference type="Proteomes" id="UP000831181">
    <property type="component" value="Plasmid p1unnamed"/>
</dbReference>
<dbReference type="PANTHER" id="PTHR46558:SF11">
    <property type="entry name" value="HTH-TYPE TRANSCRIPTIONAL REGULATOR XRE"/>
    <property type="match status" value="1"/>
</dbReference>
<protein>
    <submittedName>
        <fullName evidence="4">Helix-turn-helix domain-containing protein</fullName>
    </submittedName>
</protein>
<dbReference type="CDD" id="cd00093">
    <property type="entry name" value="HTH_XRE"/>
    <property type="match status" value="1"/>
</dbReference>
<feature type="transmembrane region" description="Helical" evidence="2">
    <location>
        <begin position="93"/>
        <end position="112"/>
    </location>
</feature>
<evidence type="ECO:0000256" key="1">
    <source>
        <dbReference type="ARBA" id="ARBA00023125"/>
    </source>
</evidence>